<keyword evidence="5 6" id="KW-0482">Metalloprotease</keyword>
<feature type="binding site" evidence="6">
    <location>
        <position position="72"/>
    </location>
    <ligand>
        <name>Zn(2+)</name>
        <dbReference type="ChEBI" id="CHEBI:29105"/>
        <note>catalytic</note>
    </ligand>
</feature>
<dbReference type="InParanoid" id="A7ST63"/>
<evidence type="ECO:0000256" key="5">
    <source>
        <dbReference type="ARBA" id="ARBA00023049"/>
    </source>
</evidence>
<organism evidence="9 10">
    <name type="scientific">Nematostella vectensis</name>
    <name type="common">Starlet sea anemone</name>
    <dbReference type="NCBI Taxonomy" id="45351"/>
    <lineage>
        <taxon>Eukaryota</taxon>
        <taxon>Metazoa</taxon>
        <taxon>Cnidaria</taxon>
        <taxon>Anthozoa</taxon>
        <taxon>Hexacorallia</taxon>
        <taxon>Actiniaria</taxon>
        <taxon>Edwardsiidae</taxon>
        <taxon>Nematostella</taxon>
    </lineage>
</organism>
<dbReference type="HOGENOM" id="CLU_164975_0_0_1"/>
<evidence type="ECO:0000313" key="10">
    <source>
        <dbReference type="Proteomes" id="UP000001593"/>
    </source>
</evidence>
<feature type="domain" description="Peptidase M12A" evidence="8">
    <location>
        <begin position="1"/>
        <end position="103"/>
    </location>
</feature>
<dbReference type="InterPro" id="IPR024079">
    <property type="entry name" value="MetalloPept_cat_dom_sf"/>
</dbReference>
<dbReference type="KEGG" id="nve:5504275"/>
<evidence type="ECO:0000256" key="1">
    <source>
        <dbReference type="ARBA" id="ARBA00022670"/>
    </source>
</evidence>
<keyword evidence="10" id="KW-1185">Reference proteome</keyword>
<evidence type="ECO:0000259" key="8">
    <source>
        <dbReference type="PROSITE" id="PS51864"/>
    </source>
</evidence>
<dbReference type="EC" id="3.4.24.-" evidence="7"/>
<dbReference type="Pfam" id="PF01400">
    <property type="entry name" value="Astacin"/>
    <property type="match status" value="1"/>
</dbReference>
<comment type="cofactor">
    <cofactor evidence="6 7">
        <name>Zn(2+)</name>
        <dbReference type="ChEBI" id="CHEBI:29105"/>
    </cofactor>
    <text evidence="6 7">Binds 1 zinc ion per subunit.</text>
</comment>
<dbReference type="PRINTS" id="PR00480">
    <property type="entry name" value="ASTACIN"/>
</dbReference>
<evidence type="ECO:0000256" key="2">
    <source>
        <dbReference type="ARBA" id="ARBA00022723"/>
    </source>
</evidence>
<proteinExistence type="predicted"/>
<dbReference type="Proteomes" id="UP000001593">
    <property type="component" value="Unassembled WGS sequence"/>
</dbReference>
<feature type="active site" evidence="6">
    <location>
        <position position="69"/>
    </location>
</feature>
<dbReference type="SUPFAM" id="SSF55486">
    <property type="entry name" value="Metalloproteases ('zincins'), catalytic domain"/>
    <property type="match status" value="1"/>
</dbReference>
<sequence>AAHQNAIERAVAELNSRTCIRLVARNNENDYVKIDGSQNGCSTLIGRQGGEQTMILGSGCQYKGKVIHEVMHSLGFLHEQCRTDRDSYIQVHPERMVSGTQIQ</sequence>
<evidence type="ECO:0000256" key="4">
    <source>
        <dbReference type="ARBA" id="ARBA00022833"/>
    </source>
</evidence>
<dbReference type="OMA" id="LHEQCRT"/>
<dbReference type="PANTHER" id="PTHR10127">
    <property type="entry name" value="DISCOIDIN, CUB, EGF, LAMININ , AND ZINC METALLOPROTEASE DOMAIN CONTAINING"/>
    <property type="match status" value="1"/>
</dbReference>
<reference evidence="9 10" key="1">
    <citation type="journal article" date="2007" name="Science">
        <title>Sea anemone genome reveals ancestral eumetazoan gene repertoire and genomic organization.</title>
        <authorList>
            <person name="Putnam N.H."/>
            <person name="Srivastava M."/>
            <person name="Hellsten U."/>
            <person name="Dirks B."/>
            <person name="Chapman J."/>
            <person name="Salamov A."/>
            <person name="Terry A."/>
            <person name="Shapiro H."/>
            <person name="Lindquist E."/>
            <person name="Kapitonov V.V."/>
            <person name="Jurka J."/>
            <person name="Genikhovich G."/>
            <person name="Grigoriev I.V."/>
            <person name="Lucas S.M."/>
            <person name="Steele R.E."/>
            <person name="Finnerty J.R."/>
            <person name="Technau U."/>
            <person name="Martindale M.Q."/>
            <person name="Rokhsar D.S."/>
        </authorList>
    </citation>
    <scope>NUCLEOTIDE SEQUENCE [LARGE SCALE GENOMIC DNA]</scope>
    <source>
        <strain evidence="10">CH2 X CH6</strain>
    </source>
</reference>
<gene>
    <name evidence="9" type="ORF">NEMVEDRAFT_v1g130750</name>
</gene>
<keyword evidence="3 6" id="KW-0378">Hydrolase</keyword>
<dbReference type="PROSITE" id="PS51864">
    <property type="entry name" value="ASTACIN"/>
    <property type="match status" value="1"/>
</dbReference>
<dbReference type="PANTHER" id="PTHR10127:SF780">
    <property type="entry name" value="METALLOENDOPEPTIDASE"/>
    <property type="match status" value="1"/>
</dbReference>
<dbReference type="InterPro" id="IPR001506">
    <property type="entry name" value="Peptidase_M12A"/>
</dbReference>
<dbReference type="STRING" id="45351.A7ST63"/>
<evidence type="ECO:0000313" key="9">
    <source>
        <dbReference type="EMBL" id="EDO33094.1"/>
    </source>
</evidence>
<feature type="binding site" evidence="6">
    <location>
        <position position="78"/>
    </location>
    <ligand>
        <name>Zn(2+)</name>
        <dbReference type="ChEBI" id="CHEBI:29105"/>
        <note>catalytic</note>
    </ligand>
</feature>
<dbReference type="FunFam" id="3.40.390.10:FF:000287">
    <property type="match status" value="1"/>
</dbReference>
<dbReference type="GO" id="GO:0005615">
    <property type="term" value="C:extracellular space"/>
    <property type="evidence" value="ECO:0000318"/>
    <property type="project" value="GO_Central"/>
</dbReference>
<feature type="non-terminal residue" evidence="9">
    <location>
        <position position="1"/>
    </location>
</feature>
<evidence type="ECO:0000256" key="7">
    <source>
        <dbReference type="RuleBase" id="RU361183"/>
    </source>
</evidence>
<evidence type="ECO:0000256" key="3">
    <source>
        <dbReference type="ARBA" id="ARBA00022801"/>
    </source>
</evidence>
<dbReference type="Gene3D" id="3.40.390.10">
    <property type="entry name" value="Collagenase (Catalytic Domain)"/>
    <property type="match status" value="1"/>
</dbReference>
<protein>
    <recommendedName>
        <fullName evidence="7">Metalloendopeptidase</fullName>
        <ecNumber evidence="7">3.4.24.-</ecNumber>
    </recommendedName>
</protein>
<dbReference type="InterPro" id="IPR006026">
    <property type="entry name" value="Peptidase_Metallo"/>
</dbReference>
<evidence type="ECO:0000256" key="6">
    <source>
        <dbReference type="PROSITE-ProRule" id="PRU01211"/>
    </source>
</evidence>
<name>A7ST63_NEMVE</name>
<keyword evidence="2 6" id="KW-0479">Metal-binding</keyword>
<feature type="binding site" evidence="6">
    <location>
        <position position="68"/>
    </location>
    <ligand>
        <name>Zn(2+)</name>
        <dbReference type="ChEBI" id="CHEBI:29105"/>
        <note>catalytic</note>
    </ligand>
</feature>
<dbReference type="GO" id="GO:0004222">
    <property type="term" value="F:metalloendopeptidase activity"/>
    <property type="evidence" value="ECO:0000318"/>
    <property type="project" value="GO_Central"/>
</dbReference>
<dbReference type="AlphaFoldDB" id="A7ST63"/>
<comment type="caution">
    <text evidence="6">Lacks conserved residue(s) required for the propagation of feature annotation.</text>
</comment>
<dbReference type="eggNOG" id="KOG3714">
    <property type="taxonomic scope" value="Eukaryota"/>
</dbReference>
<keyword evidence="1 6" id="KW-0645">Protease</keyword>
<accession>A7ST63</accession>
<dbReference type="SMART" id="SM00235">
    <property type="entry name" value="ZnMc"/>
    <property type="match status" value="1"/>
</dbReference>
<dbReference type="EMBL" id="DS469790">
    <property type="protein sequence ID" value="EDO33094.1"/>
    <property type="molecule type" value="Genomic_DNA"/>
</dbReference>
<keyword evidence="4 6" id="KW-0862">Zinc</keyword>
<dbReference type="PhylomeDB" id="A7ST63"/>
<dbReference type="GO" id="GO:0008270">
    <property type="term" value="F:zinc ion binding"/>
    <property type="evidence" value="ECO:0007669"/>
    <property type="project" value="UniProtKB-UniRule"/>
</dbReference>
<dbReference type="GO" id="GO:0006508">
    <property type="term" value="P:proteolysis"/>
    <property type="evidence" value="ECO:0007669"/>
    <property type="project" value="UniProtKB-KW"/>
</dbReference>